<feature type="region of interest" description="Disordered" evidence="1">
    <location>
        <begin position="151"/>
        <end position="240"/>
    </location>
</feature>
<feature type="compositionally biased region" description="Low complexity" evidence="1">
    <location>
        <begin position="319"/>
        <end position="328"/>
    </location>
</feature>
<feature type="compositionally biased region" description="Basic and acidic residues" evidence="1">
    <location>
        <begin position="196"/>
        <end position="240"/>
    </location>
</feature>
<dbReference type="SUPFAM" id="SSF48726">
    <property type="entry name" value="Immunoglobulin"/>
    <property type="match status" value="1"/>
</dbReference>
<dbReference type="PANTHER" id="PTHR23279:SF36">
    <property type="entry name" value="DEFECTIVE PROBOSCIS EXTENSION RESPONSE 9, ISOFORM A"/>
    <property type="match status" value="1"/>
</dbReference>
<keyword evidence="2" id="KW-1133">Transmembrane helix</keyword>
<evidence type="ECO:0000256" key="2">
    <source>
        <dbReference type="SAM" id="Phobius"/>
    </source>
</evidence>
<evidence type="ECO:0000313" key="4">
    <source>
        <dbReference type="EMBL" id="KAK4297948.1"/>
    </source>
</evidence>
<evidence type="ECO:0000256" key="1">
    <source>
        <dbReference type="SAM" id="MobiDB-lite"/>
    </source>
</evidence>
<proteinExistence type="predicted"/>
<dbReference type="InterPro" id="IPR036179">
    <property type="entry name" value="Ig-like_dom_sf"/>
</dbReference>
<protein>
    <recommendedName>
        <fullName evidence="3">Immunoglobulin domain-containing protein</fullName>
    </recommendedName>
</protein>
<dbReference type="GO" id="GO:0050808">
    <property type="term" value="P:synapse organization"/>
    <property type="evidence" value="ECO:0007669"/>
    <property type="project" value="TreeGrafter"/>
</dbReference>
<feature type="region of interest" description="Disordered" evidence="1">
    <location>
        <begin position="1"/>
        <end position="33"/>
    </location>
</feature>
<dbReference type="InterPro" id="IPR003599">
    <property type="entry name" value="Ig_sub"/>
</dbReference>
<dbReference type="AlphaFoldDB" id="A0AAE1TTM5"/>
<dbReference type="EMBL" id="JAWZYT010003538">
    <property type="protein sequence ID" value="KAK4297948.1"/>
    <property type="molecule type" value="Genomic_DNA"/>
</dbReference>
<feature type="domain" description="Immunoglobulin" evidence="3">
    <location>
        <begin position="8"/>
        <end position="88"/>
    </location>
</feature>
<feature type="compositionally biased region" description="Basic and acidic residues" evidence="1">
    <location>
        <begin position="151"/>
        <end position="166"/>
    </location>
</feature>
<gene>
    <name evidence="4" type="ORF">Pmani_029659</name>
</gene>
<dbReference type="SMART" id="SM00409">
    <property type="entry name" value="IG"/>
    <property type="match status" value="2"/>
</dbReference>
<keyword evidence="2" id="KW-0812">Transmembrane</keyword>
<evidence type="ECO:0000259" key="3">
    <source>
        <dbReference type="SMART" id="SM00409"/>
    </source>
</evidence>
<feature type="compositionally biased region" description="Basic and acidic residues" evidence="1">
    <location>
        <begin position="335"/>
        <end position="345"/>
    </location>
</feature>
<feature type="compositionally biased region" description="Gly residues" evidence="1">
    <location>
        <begin position="167"/>
        <end position="180"/>
    </location>
</feature>
<dbReference type="InterPro" id="IPR013783">
    <property type="entry name" value="Ig-like_fold"/>
</dbReference>
<accession>A0AAE1TTM5</accession>
<dbReference type="PANTHER" id="PTHR23279">
    <property type="entry name" value="DEFECTIVE PROBOSCIS EXTENSION RESPONSE DPR -RELATED"/>
    <property type="match status" value="1"/>
</dbReference>
<organism evidence="4 5">
    <name type="scientific">Petrolisthes manimaculis</name>
    <dbReference type="NCBI Taxonomy" id="1843537"/>
    <lineage>
        <taxon>Eukaryota</taxon>
        <taxon>Metazoa</taxon>
        <taxon>Ecdysozoa</taxon>
        <taxon>Arthropoda</taxon>
        <taxon>Crustacea</taxon>
        <taxon>Multicrustacea</taxon>
        <taxon>Malacostraca</taxon>
        <taxon>Eumalacostraca</taxon>
        <taxon>Eucarida</taxon>
        <taxon>Decapoda</taxon>
        <taxon>Pleocyemata</taxon>
        <taxon>Anomura</taxon>
        <taxon>Galatheoidea</taxon>
        <taxon>Porcellanidae</taxon>
        <taxon>Petrolisthes</taxon>
    </lineage>
</organism>
<keyword evidence="2" id="KW-0472">Membrane</keyword>
<feature type="transmembrane region" description="Helical" evidence="2">
    <location>
        <begin position="433"/>
        <end position="453"/>
    </location>
</feature>
<evidence type="ECO:0000313" key="5">
    <source>
        <dbReference type="Proteomes" id="UP001292094"/>
    </source>
</evidence>
<keyword evidence="5" id="KW-1185">Reference proteome</keyword>
<name>A0AAE1TTM5_9EUCA</name>
<dbReference type="InterPro" id="IPR037448">
    <property type="entry name" value="Zig-8"/>
</dbReference>
<reference evidence="4" key="1">
    <citation type="submission" date="2023-11" db="EMBL/GenBank/DDBJ databases">
        <title>Genome assemblies of two species of porcelain crab, Petrolisthes cinctipes and Petrolisthes manimaculis (Anomura: Porcellanidae).</title>
        <authorList>
            <person name="Angst P."/>
        </authorList>
    </citation>
    <scope>NUCLEOTIDE SEQUENCE</scope>
    <source>
        <strain evidence="4">PB745_02</strain>
        <tissue evidence="4">Gill</tissue>
    </source>
</reference>
<dbReference type="Proteomes" id="UP001292094">
    <property type="component" value="Unassembled WGS sequence"/>
</dbReference>
<feature type="compositionally biased region" description="Low complexity" evidence="1">
    <location>
        <begin position="18"/>
        <end position="33"/>
    </location>
</feature>
<dbReference type="Gene3D" id="2.60.40.10">
    <property type="entry name" value="Immunoglobulins"/>
    <property type="match status" value="2"/>
</dbReference>
<dbReference type="CDD" id="cd00096">
    <property type="entry name" value="Ig"/>
    <property type="match status" value="1"/>
</dbReference>
<sequence length="458" mass="51290">MNSSIGYHELGSIQRQDTTTITTTTTTTSDTPTQHTITLHYRGQKEEEKDVSDWQLVVESVQPRDTGLYECQISTSPPLSHLIHLSVVEAQTVVVVSDDGDGGGEAESDGAGGVYLRTGDRLVLHCSVTHTPAPPTFVLWYHGNTLVSYERTKGRREEGRRKEGARRTGGNGRGVRGGVGGDEERVKLKNNAWQNGREKTKREGKEEDWRRTKERNKRENSWKGEGEWREKETAWKNPREATWKDAEETTWKGREATWKGKEATWKGREATWNNEGEITWNNEGETTWKGKEAEWTDKGESHLNNEAKHVLTDGRGRSTTTTNNNNNTGIEDEGKEVVLNDEGRQTPWRDEKETTRLRMKDGGGDEWMWWGGGETGTSSRLVINPVSPHHSGKYTCSPSNSRPASLHVTVVKGDKTAAILHDQSGGAGITAPFLPLPLLVLLLLLLPFLMLLLPLHHF</sequence>
<feature type="region of interest" description="Disordered" evidence="1">
    <location>
        <begin position="311"/>
        <end position="345"/>
    </location>
</feature>
<feature type="domain" description="Immunoglobulin" evidence="3">
    <location>
        <begin position="111"/>
        <end position="409"/>
    </location>
</feature>
<comment type="caution">
    <text evidence="4">The sequence shown here is derived from an EMBL/GenBank/DDBJ whole genome shotgun (WGS) entry which is preliminary data.</text>
</comment>
<dbReference type="GO" id="GO:0032589">
    <property type="term" value="C:neuron projection membrane"/>
    <property type="evidence" value="ECO:0007669"/>
    <property type="project" value="TreeGrafter"/>
</dbReference>